<keyword evidence="2" id="KW-1185">Reference proteome</keyword>
<reference evidence="1 2" key="1">
    <citation type="journal article" date="2018" name="BMC Genomics">
        <title>Genomic comparison of Trypanosoma conorhini and Trypanosoma rangeli to Trypanosoma cruzi strains of high and low virulence.</title>
        <authorList>
            <person name="Bradwell K.R."/>
            <person name="Koparde V.N."/>
            <person name="Matveyev A.V."/>
            <person name="Serrano M.G."/>
            <person name="Alves J.M."/>
            <person name="Parikh H."/>
            <person name="Huang B."/>
            <person name="Lee V."/>
            <person name="Espinosa-Alvarez O."/>
            <person name="Ortiz P.A."/>
            <person name="Costa-Martins A.G."/>
            <person name="Teixeira M.M."/>
            <person name="Buck G.A."/>
        </authorList>
    </citation>
    <scope>NUCLEOTIDE SEQUENCE [LARGE SCALE GENOMIC DNA]</scope>
    <source>
        <strain evidence="1 2">025E</strain>
    </source>
</reference>
<dbReference type="EMBL" id="MKKU01000285">
    <property type="protein sequence ID" value="RNF16722.1"/>
    <property type="molecule type" value="Genomic_DNA"/>
</dbReference>
<name>A0A3R7KZQ2_9TRYP</name>
<gene>
    <name evidence="1" type="ORF">Tco025E_05101</name>
</gene>
<dbReference type="Proteomes" id="UP000284403">
    <property type="component" value="Unassembled WGS sequence"/>
</dbReference>
<proteinExistence type="predicted"/>
<organism evidence="1 2">
    <name type="scientific">Trypanosoma conorhini</name>
    <dbReference type="NCBI Taxonomy" id="83891"/>
    <lineage>
        <taxon>Eukaryota</taxon>
        <taxon>Discoba</taxon>
        <taxon>Euglenozoa</taxon>
        <taxon>Kinetoplastea</taxon>
        <taxon>Metakinetoplastina</taxon>
        <taxon>Trypanosomatida</taxon>
        <taxon>Trypanosomatidae</taxon>
        <taxon>Trypanosoma</taxon>
    </lineage>
</organism>
<evidence type="ECO:0000313" key="2">
    <source>
        <dbReference type="Proteomes" id="UP000284403"/>
    </source>
</evidence>
<dbReference type="OrthoDB" id="268920at2759"/>
<evidence type="ECO:0000313" key="1">
    <source>
        <dbReference type="EMBL" id="RNF16722.1"/>
    </source>
</evidence>
<comment type="caution">
    <text evidence="1">The sequence shown here is derived from an EMBL/GenBank/DDBJ whole genome shotgun (WGS) entry which is preliminary data.</text>
</comment>
<sequence>MYLAVFHEFAHPEVLAQVEAEKICRVDRATAPCTMAKSEAELAAVGSNAKLIIDDAATGEEAVEAALAALCRLGFAVTHRHPVTSAGCPMRDRVILSYPAA</sequence>
<protein>
    <submittedName>
        <fullName evidence="1">Uncharacterized protein</fullName>
    </submittedName>
</protein>
<accession>A0A3R7KZQ2</accession>
<dbReference type="AlphaFoldDB" id="A0A3R7KZQ2"/>
<dbReference type="GeneID" id="40318712"/>
<dbReference type="RefSeq" id="XP_029227901.1">
    <property type="nucleotide sequence ID" value="XM_029372004.1"/>
</dbReference>